<dbReference type="PANTHER" id="PTHR30575">
    <property type="entry name" value="PEPTIDASE M20"/>
    <property type="match status" value="1"/>
</dbReference>
<accession>A0A9N9LAS8</accession>
<dbReference type="FunFam" id="3.30.70.360:FF:000004">
    <property type="entry name" value="Peptidase M20 domain-containing protein 2"/>
    <property type="match status" value="1"/>
</dbReference>
<comment type="caution">
    <text evidence="4">The sequence shown here is derived from an EMBL/GenBank/DDBJ whole genome shotgun (WGS) entry which is preliminary data.</text>
</comment>
<sequence>MQIHSPIPDCDGVELSDNREGLMSEPINTPIRTQGLISLPEIEFLEFASNYIDSISEILRPINLKIHDNPELNYKEFIAHETLTNFMKTQKGWKVTPSAYGIATAFTAEYDSGKEGPVVSYNAEYDALTGIGNACGHNLIAICSVAASLAVAEAIDTLSLPGKVILFGTPAEEGGGGKIKLLEAGAYSENNVDISLISHPGTVPASVLVRTNAYVNFKVGYFGKEAHAAACPWEGINALDALIVAYNALSVLRQQTQPGDIIQGHITNGGSAPNIIHAYAAGIFVVRALSKARLEVLKQKVDKCFEAGAGATGATLKMTILMGYDDHVPNKALGAVCRAAMNKLGEEIPTAELDLIRGATQASTDQGNISYAMPSLSLGFQIESEEGPHNPGFAKAARTQKAHDAALKAGKALAVTGLMTLVDKKLLRAAKEEFRDIEVL</sequence>
<protein>
    <recommendedName>
        <fullName evidence="2">Peptidase M20 domain-containing protein 2</fullName>
    </recommendedName>
</protein>
<keyword evidence="5" id="KW-1185">Reference proteome</keyword>
<dbReference type="InterPro" id="IPR017439">
    <property type="entry name" value="Amidohydrolase"/>
</dbReference>
<dbReference type="InterPro" id="IPR002933">
    <property type="entry name" value="Peptidase_M20"/>
</dbReference>
<dbReference type="Pfam" id="PF01546">
    <property type="entry name" value="Peptidase_M20"/>
    <property type="match status" value="1"/>
</dbReference>
<dbReference type="CDD" id="cd03887">
    <property type="entry name" value="M20_Acy1L2"/>
    <property type="match status" value="1"/>
</dbReference>
<dbReference type="Proteomes" id="UP000696280">
    <property type="component" value="Unassembled WGS sequence"/>
</dbReference>
<dbReference type="GO" id="GO:0016805">
    <property type="term" value="F:dipeptidase activity"/>
    <property type="evidence" value="ECO:0007669"/>
    <property type="project" value="InterPro"/>
</dbReference>
<proteinExistence type="inferred from homology"/>
<dbReference type="SUPFAM" id="SSF55031">
    <property type="entry name" value="Bacterial exopeptidase dimerisation domain"/>
    <property type="match status" value="1"/>
</dbReference>
<dbReference type="OrthoDB" id="6119954at2759"/>
<name>A0A9N9LAS8_9HELO</name>
<dbReference type="Pfam" id="PF07687">
    <property type="entry name" value="M20_dimer"/>
    <property type="match status" value="1"/>
</dbReference>
<dbReference type="InterPro" id="IPR036264">
    <property type="entry name" value="Bact_exopeptidase_dim_dom"/>
</dbReference>
<dbReference type="PANTHER" id="PTHR30575:SF4">
    <property type="entry name" value="PEPTIDASE M20 DOMAIN-CONTAINING PROTEIN 2"/>
    <property type="match status" value="1"/>
</dbReference>
<dbReference type="Gene3D" id="3.30.70.360">
    <property type="match status" value="1"/>
</dbReference>
<dbReference type="EMBL" id="CAJVRL010000096">
    <property type="protein sequence ID" value="CAG8960087.1"/>
    <property type="molecule type" value="Genomic_DNA"/>
</dbReference>
<dbReference type="InterPro" id="IPR052030">
    <property type="entry name" value="Peptidase_M20/M20A_hydrolases"/>
</dbReference>
<feature type="domain" description="Peptidase M20 dimerisation" evidence="3">
    <location>
        <begin position="215"/>
        <end position="308"/>
    </location>
</feature>
<gene>
    <name evidence="4" type="ORF">HYFRA_00010565</name>
</gene>
<evidence type="ECO:0000256" key="1">
    <source>
        <dbReference type="ARBA" id="ARBA00006247"/>
    </source>
</evidence>
<dbReference type="NCBIfam" id="TIGR01891">
    <property type="entry name" value="amidohydrolases"/>
    <property type="match status" value="1"/>
</dbReference>
<evidence type="ECO:0000256" key="2">
    <source>
        <dbReference type="PIRNR" id="PIRNR037226"/>
    </source>
</evidence>
<dbReference type="InterPro" id="IPR017144">
    <property type="entry name" value="Xaa-Arg_dipeptidase"/>
</dbReference>
<reference evidence="4" key="1">
    <citation type="submission" date="2021-07" db="EMBL/GenBank/DDBJ databases">
        <authorList>
            <person name="Durling M."/>
        </authorList>
    </citation>
    <scope>NUCLEOTIDE SEQUENCE</scope>
</reference>
<dbReference type="AlphaFoldDB" id="A0A9N9LAS8"/>
<evidence type="ECO:0000313" key="5">
    <source>
        <dbReference type="Proteomes" id="UP000696280"/>
    </source>
</evidence>
<evidence type="ECO:0000313" key="4">
    <source>
        <dbReference type="EMBL" id="CAG8960087.1"/>
    </source>
</evidence>
<evidence type="ECO:0000259" key="3">
    <source>
        <dbReference type="Pfam" id="PF07687"/>
    </source>
</evidence>
<dbReference type="InterPro" id="IPR011650">
    <property type="entry name" value="Peptidase_M20_dimer"/>
</dbReference>
<organism evidence="4 5">
    <name type="scientific">Hymenoscyphus fraxineus</name>
    <dbReference type="NCBI Taxonomy" id="746836"/>
    <lineage>
        <taxon>Eukaryota</taxon>
        <taxon>Fungi</taxon>
        <taxon>Dikarya</taxon>
        <taxon>Ascomycota</taxon>
        <taxon>Pezizomycotina</taxon>
        <taxon>Leotiomycetes</taxon>
        <taxon>Helotiales</taxon>
        <taxon>Helotiaceae</taxon>
        <taxon>Hymenoscyphus</taxon>
    </lineage>
</organism>
<dbReference type="Gene3D" id="3.40.630.10">
    <property type="entry name" value="Zn peptidases"/>
    <property type="match status" value="1"/>
</dbReference>
<comment type="similarity">
    <text evidence="1 2">Belongs to the peptidase M20A family.</text>
</comment>
<dbReference type="PIRSF" id="PIRSF037226">
    <property type="entry name" value="Amidohydrolase_ACY1L2_prd"/>
    <property type="match status" value="1"/>
</dbReference>
<dbReference type="SUPFAM" id="SSF53187">
    <property type="entry name" value="Zn-dependent exopeptidases"/>
    <property type="match status" value="1"/>
</dbReference>